<keyword evidence="5 9" id="KW-0560">Oxidoreductase</keyword>
<evidence type="ECO:0000256" key="4">
    <source>
        <dbReference type="ARBA" id="ARBA00022723"/>
    </source>
</evidence>
<evidence type="ECO:0000256" key="7">
    <source>
        <dbReference type="ARBA" id="ARBA00023033"/>
    </source>
</evidence>
<evidence type="ECO:0000256" key="10">
    <source>
        <dbReference type="SAM" id="Phobius"/>
    </source>
</evidence>
<dbReference type="AlphaFoldDB" id="A0A8H3H671"/>
<keyword evidence="6 8" id="KW-0408">Iron</keyword>
<keyword evidence="10" id="KW-0812">Transmembrane</keyword>
<evidence type="ECO:0000256" key="6">
    <source>
        <dbReference type="ARBA" id="ARBA00023004"/>
    </source>
</evidence>
<dbReference type="InterPro" id="IPR047146">
    <property type="entry name" value="Cyt_P450_E_CYP52_fungi"/>
</dbReference>
<evidence type="ECO:0000256" key="3">
    <source>
        <dbReference type="ARBA" id="ARBA00022617"/>
    </source>
</evidence>
<dbReference type="InterPro" id="IPR002401">
    <property type="entry name" value="Cyt_P450_E_grp-I"/>
</dbReference>
<dbReference type="GO" id="GO:0005506">
    <property type="term" value="F:iron ion binding"/>
    <property type="evidence" value="ECO:0007669"/>
    <property type="project" value="InterPro"/>
</dbReference>
<comment type="similarity">
    <text evidence="2 9">Belongs to the cytochrome P450 family.</text>
</comment>
<accession>A0A8H3H671</accession>
<reference evidence="11" key="1">
    <citation type="submission" date="2021-01" db="EMBL/GenBank/DDBJ databases">
        <authorList>
            <person name="Kaushik A."/>
        </authorList>
    </citation>
    <scope>NUCLEOTIDE SEQUENCE</scope>
    <source>
        <strain evidence="11">AG3-1AP</strain>
    </source>
</reference>
<evidence type="ECO:0000313" key="12">
    <source>
        <dbReference type="Proteomes" id="UP000663831"/>
    </source>
</evidence>
<protein>
    <submittedName>
        <fullName evidence="11">Uncharacterized protein</fullName>
    </submittedName>
</protein>
<keyword evidence="3 8" id="KW-0349">Heme</keyword>
<dbReference type="Proteomes" id="UP000663831">
    <property type="component" value="Unassembled WGS sequence"/>
</dbReference>
<feature type="binding site" description="axial binding residue" evidence="8">
    <location>
        <position position="525"/>
    </location>
    <ligand>
        <name>heme</name>
        <dbReference type="ChEBI" id="CHEBI:30413"/>
    </ligand>
    <ligandPart>
        <name>Fe</name>
        <dbReference type="ChEBI" id="CHEBI:18248"/>
    </ligandPart>
</feature>
<dbReference type="GO" id="GO:0004497">
    <property type="term" value="F:monooxygenase activity"/>
    <property type="evidence" value="ECO:0007669"/>
    <property type="project" value="UniProtKB-KW"/>
</dbReference>
<dbReference type="InterPro" id="IPR017972">
    <property type="entry name" value="Cyt_P450_CS"/>
</dbReference>
<dbReference type="PANTHER" id="PTHR24287">
    <property type="entry name" value="P450, PUTATIVE (EUROFUNG)-RELATED"/>
    <property type="match status" value="1"/>
</dbReference>
<dbReference type="GO" id="GO:0020037">
    <property type="term" value="F:heme binding"/>
    <property type="evidence" value="ECO:0007669"/>
    <property type="project" value="InterPro"/>
</dbReference>
<evidence type="ECO:0000256" key="5">
    <source>
        <dbReference type="ARBA" id="ARBA00023002"/>
    </source>
</evidence>
<feature type="transmembrane region" description="Helical" evidence="10">
    <location>
        <begin position="94"/>
        <end position="113"/>
    </location>
</feature>
<dbReference type="InterPro" id="IPR001128">
    <property type="entry name" value="Cyt_P450"/>
</dbReference>
<name>A0A8H3H671_9AGAM</name>
<dbReference type="Pfam" id="PF00067">
    <property type="entry name" value="p450"/>
    <property type="match status" value="1"/>
</dbReference>
<keyword evidence="4 8" id="KW-0479">Metal-binding</keyword>
<dbReference type="PRINTS" id="PR00463">
    <property type="entry name" value="EP450I"/>
</dbReference>
<dbReference type="PRINTS" id="PR00385">
    <property type="entry name" value="P450"/>
</dbReference>
<evidence type="ECO:0000256" key="2">
    <source>
        <dbReference type="ARBA" id="ARBA00010617"/>
    </source>
</evidence>
<keyword evidence="7 9" id="KW-0503">Monooxygenase</keyword>
<feature type="transmembrane region" description="Helical" evidence="10">
    <location>
        <begin position="53"/>
        <end position="73"/>
    </location>
</feature>
<keyword evidence="10" id="KW-1133">Transmembrane helix</keyword>
<dbReference type="SUPFAM" id="SSF48264">
    <property type="entry name" value="Cytochrome P450"/>
    <property type="match status" value="1"/>
</dbReference>
<organism evidence="11 12">
    <name type="scientific">Rhizoctonia solani</name>
    <dbReference type="NCBI Taxonomy" id="456999"/>
    <lineage>
        <taxon>Eukaryota</taxon>
        <taxon>Fungi</taxon>
        <taxon>Dikarya</taxon>
        <taxon>Basidiomycota</taxon>
        <taxon>Agaricomycotina</taxon>
        <taxon>Agaricomycetes</taxon>
        <taxon>Cantharellales</taxon>
        <taxon>Ceratobasidiaceae</taxon>
        <taxon>Rhizoctonia</taxon>
    </lineage>
</organism>
<proteinExistence type="inferred from homology"/>
<dbReference type="PROSITE" id="PS00086">
    <property type="entry name" value="CYTOCHROME_P450"/>
    <property type="match status" value="1"/>
</dbReference>
<dbReference type="PANTHER" id="PTHR24287:SF1">
    <property type="entry name" value="P450, PUTATIVE (EUROFUNG)-RELATED"/>
    <property type="match status" value="1"/>
</dbReference>
<comment type="caution">
    <text evidence="11">The sequence shown here is derived from an EMBL/GenBank/DDBJ whole genome shotgun (WGS) entry which is preliminary data.</text>
</comment>
<evidence type="ECO:0000313" key="11">
    <source>
        <dbReference type="EMBL" id="CAE6485417.1"/>
    </source>
</evidence>
<evidence type="ECO:0000256" key="1">
    <source>
        <dbReference type="ARBA" id="ARBA00001971"/>
    </source>
</evidence>
<evidence type="ECO:0000256" key="9">
    <source>
        <dbReference type="RuleBase" id="RU000461"/>
    </source>
</evidence>
<gene>
    <name evidence="11" type="ORF">RDB_LOCUS103148</name>
</gene>
<dbReference type="InterPro" id="IPR036396">
    <property type="entry name" value="Cyt_P450_sf"/>
</dbReference>
<sequence length="601" mass="69479">MVRFHSRFVLASIFWTFLEPVIATWAVLKLLRSYCGPNDLLGLGKLVHGWSRVFYPLSIVLNELFSSYVTSYKRKREMKRLGCYNPIPRVKGRWIGNIDVLMAIVEFFYVGLFTHPEPIYLKTHNEANEYCGDIFAEWAEEYGPTFDMNILWAHQIVTVDPSNVKHIIATSFNQFEKGEKFHDMLEGFLGTGIFNSDSEIWKFHRSMARPFFERERVVDQSHFRRHTERLKSLLGVLSDGINSPFDIQDLFSRYTMDFTTDFLFGLNSRTMVPPHLVTKESGELMTAFDALRKTASTRIRIGSNWPLFELFFDRMKGPRQTVDAYIMPIVNEAIERNQMTAQSDDDGTKTFLEYLVTVSNDPSLIRDTLVSFLLAGRDTSASLLTFVTYVLALYPDVYRQLAEEINTIIHEDRLCTYEEIKNMRYLRATINETLRLFPPVPFNIRRSTNSPCILPSRLSAAIPGLFLYPRCSVTYSLLHIHRRKDTWGEDAEDFKPERWFAEDSKRVHVTNPFAFIPFNGGPRMCLGQNLAYLLVSHTIVEMVRGFRWTLAPDIQPVKVPKGWRDQPGRKGVEQCWPKSSLTLYSDGGLFVNMEQKGLDST</sequence>
<dbReference type="Gene3D" id="1.10.630.10">
    <property type="entry name" value="Cytochrome P450"/>
    <property type="match status" value="1"/>
</dbReference>
<keyword evidence="10" id="KW-0472">Membrane</keyword>
<comment type="cofactor">
    <cofactor evidence="1 8">
        <name>heme</name>
        <dbReference type="ChEBI" id="CHEBI:30413"/>
    </cofactor>
</comment>
<evidence type="ECO:0000256" key="8">
    <source>
        <dbReference type="PIRSR" id="PIRSR602401-1"/>
    </source>
</evidence>
<dbReference type="EMBL" id="CAJMWV010003614">
    <property type="protein sequence ID" value="CAE6485417.1"/>
    <property type="molecule type" value="Genomic_DNA"/>
</dbReference>
<dbReference type="GO" id="GO:0016705">
    <property type="term" value="F:oxidoreductase activity, acting on paired donors, with incorporation or reduction of molecular oxygen"/>
    <property type="evidence" value="ECO:0007669"/>
    <property type="project" value="InterPro"/>
</dbReference>